<dbReference type="InterPro" id="IPR022684">
    <property type="entry name" value="Calpain_cysteine_protease"/>
</dbReference>
<dbReference type="GO" id="GO:0004198">
    <property type="term" value="F:calcium-dependent cysteine-type endopeptidase activity"/>
    <property type="evidence" value="ECO:0007669"/>
    <property type="project" value="InterPro"/>
</dbReference>
<evidence type="ECO:0000256" key="3">
    <source>
        <dbReference type="ARBA" id="ARBA00022801"/>
    </source>
</evidence>
<dbReference type="AlphaFoldDB" id="A0AAV2TV09"/>
<dbReference type="PANTHER" id="PTHR10183:SF433">
    <property type="entry name" value="CALPAIN-A-RELATED"/>
    <property type="match status" value="1"/>
</dbReference>
<keyword evidence="5" id="KW-0106">Calcium</keyword>
<dbReference type="Gene3D" id="3.90.70.10">
    <property type="entry name" value="Cysteine proteinases"/>
    <property type="match status" value="1"/>
</dbReference>
<dbReference type="SMART" id="SM00720">
    <property type="entry name" value="calpain_III"/>
    <property type="match status" value="1"/>
</dbReference>
<comment type="similarity">
    <text evidence="1">Belongs to the peptidase C2 family.</text>
</comment>
<accession>A0AAV2TV09</accession>
<keyword evidence="3 7" id="KW-0378">Hydrolase</keyword>
<dbReference type="PANTHER" id="PTHR10183">
    <property type="entry name" value="CALPAIN"/>
    <property type="match status" value="1"/>
</dbReference>
<feature type="active site" evidence="6 7">
    <location>
        <position position="143"/>
    </location>
</feature>
<proteinExistence type="inferred from homology"/>
<gene>
    <name evidence="10" type="ORF">CDAUBV1_LOCUS16283</name>
</gene>
<dbReference type="InterPro" id="IPR036213">
    <property type="entry name" value="Calpain_III_sf"/>
</dbReference>
<dbReference type="InterPro" id="IPR038765">
    <property type="entry name" value="Papain-like_cys_pep_sf"/>
</dbReference>
<dbReference type="EMBL" id="CAXLJL010000822">
    <property type="protein sequence ID" value="CAL5140995.1"/>
    <property type="molecule type" value="Genomic_DNA"/>
</dbReference>
<dbReference type="SUPFAM" id="SSF49758">
    <property type="entry name" value="Calpain large subunit, middle domain (domain III)"/>
    <property type="match status" value="1"/>
</dbReference>
<evidence type="ECO:0000256" key="2">
    <source>
        <dbReference type="ARBA" id="ARBA00022670"/>
    </source>
</evidence>
<feature type="domain" description="Calpain catalytic" evidence="9">
    <location>
        <begin position="89"/>
        <end position="386"/>
    </location>
</feature>
<evidence type="ECO:0000313" key="10">
    <source>
        <dbReference type="EMBL" id="CAL5140995.1"/>
    </source>
</evidence>
<dbReference type="SUPFAM" id="SSF54001">
    <property type="entry name" value="Cysteine proteinases"/>
    <property type="match status" value="1"/>
</dbReference>
<evidence type="ECO:0000313" key="11">
    <source>
        <dbReference type="Proteomes" id="UP001497525"/>
    </source>
</evidence>
<dbReference type="CDD" id="cd16182">
    <property type="entry name" value="EFh_PEF_Group_II_CAPN_like"/>
    <property type="match status" value="1"/>
</dbReference>
<evidence type="ECO:0000256" key="5">
    <source>
        <dbReference type="ARBA" id="ARBA00022837"/>
    </source>
</evidence>
<dbReference type="SUPFAM" id="SSF47473">
    <property type="entry name" value="EF-hand"/>
    <property type="match status" value="1"/>
</dbReference>
<dbReference type="Gene3D" id="2.60.120.380">
    <property type="match status" value="1"/>
</dbReference>
<dbReference type="Gene3D" id="1.10.238.10">
    <property type="entry name" value="EF-hand"/>
    <property type="match status" value="1"/>
</dbReference>
<dbReference type="Proteomes" id="UP001497525">
    <property type="component" value="Unassembled WGS sequence"/>
</dbReference>
<dbReference type="SMART" id="SM00230">
    <property type="entry name" value="CysPc"/>
    <property type="match status" value="1"/>
</dbReference>
<dbReference type="InterPro" id="IPR022682">
    <property type="entry name" value="Calpain_domain_III"/>
</dbReference>
<reference evidence="10" key="1">
    <citation type="submission" date="2024-06" db="EMBL/GenBank/DDBJ databases">
        <authorList>
            <person name="Liu X."/>
            <person name="Lenzi L."/>
            <person name="Haldenby T S."/>
            <person name="Uol C."/>
        </authorList>
    </citation>
    <scope>NUCLEOTIDE SEQUENCE</scope>
</reference>
<feature type="compositionally biased region" description="Polar residues" evidence="8">
    <location>
        <begin position="1"/>
        <end position="19"/>
    </location>
</feature>
<dbReference type="InterPro" id="IPR001300">
    <property type="entry name" value="Peptidase_C2_calpain_cat"/>
</dbReference>
<dbReference type="InterPro" id="IPR018247">
    <property type="entry name" value="EF_Hand_1_Ca_BS"/>
</dbReference>
<feature type="region of interest" description="Disordered" evidence="8">
    <location>
        <begin position="1"/>
        <end position="59"/>
    </location>
</feature>
<dbReference type="FunFam" id="3.90.70.10:FF:000001">
    <property type="entry name" value="Calpain-1 catalytic subunit"/>
    <property type="match status" value="1"/>
</dbReference>
<comment type="caution">
    <text evidence="10">The sequence shown here is derived from an EMBL/GenBank/DDBJ whole genome shotgun (WGS) entry which is preliminary data.</text>
</comment>
<dbReference type="InterPro" id="IPR011992">
    <property type="entry name" value="EF-hand-dom_pair"/>
</dbReference>
<dbReference type="PROSITE" id="PS00018">
    <property type="entry name" value="EF_HAND_1"/>
    <property type="match status" value="1"/>
</dbReference>
<dbReference type="PROSITE" id="PS00139">
    <property type="entry name" value="THIOL_PROTEASE_CYS"/>
    <property type="match status" value="1"/>
</dbReference>
<dbReference type="GO" id="GO:0006508">
    <property type="term" value="P:proteolysis"/>
    <property type="evidence" value="ECO:0007669"/>
    <property type="project" value="UniProtKB-KW"/>
</dbReference>
<keyword evidence="2 7" id="KW-0645">Protease</keyword>
<evidence type="ECO:0000256" key="6">
    <source>
        <dbReference type="PIRSR" id="PIRSR622684-1"/>
    </source>
</evidence>
<evidence type="ECO:0000256" key="1">
    <source>
        <dbReference type="ARBA" id="ARBA00007623"/>
    </source>
</evidence>
<evidence type="ECO:0000259" key="9">
    <source>
        <dbReference type="PROSITE" id="PS50203"/>
    </source>
</evidence>
<evidence type="ECO:0000256" key="8">
    <source>
        <dbReference type="SAM" id="MobiDB-lite"/>
    </source>
</evidence>
<dbReference type="GO" id="GO:0005737">
    <property type="term" value="C:cytoplasm"/>
    <property type="evidence" value="ECO:0007669"/>
    <property type="project" value="TreeGrafter"/>
</dbReference>
<dbReference type="InterPro" id="IPR033883">
    <property type="entry name" value="C2_III"/>
</dbReference>
<feature type="active site" evidence="6 7">
    <location>
        <position position="302"/>
    </location>
</feature>
<dbReference type="PRINTS" id="PR00704">
    <property type="entry name" value="CALPAIN"/>
</dbReference>
<dbReference type="CDD" id="cd00214">
    <property type="entry name" value="Calpain_III"/>
    <property type="match status" value="1"/>
</dbReference>
<dbReference type="Pfam" id="PF01067">
    <property type="entry name" value="Calpain_III"/>
    <property type="match status" value="1"/>
</dbReference>
<dbReference type="Pfam" id="PF00648">
    <property type="entry name" value="Peptidase_C2"/>
    <property type="match status" value="1"/>
</dbReference>
<feature type="active site" evidence="6 7">
    <location>
        <position position="326"/>
    </location>
</feature>
<keyword evidence="4 7" id="KW-0788">Thiol protease</keyword>
<sequence>MDTNQTGLSSPQEIQASEVKSNDGLARPGAPDEYLNILKPKRGTGRLEFHPDIPKTLTPKGYEKIKSKMESAKEPYEKMIAQAKKDQRLWEDPDFPASDASIGDPKLEQKVEWKRPKEINPEAQVFVGGFSRLDIEQGALGDCWLLASISSIANYPALFDHVIPKDQNMQDPTYAGVFRARFWRFGQWIEVTVDDRLPVYKGTNDLVFVHSPDSREYWASLLEKAYAKLHGCYAKLDAGLQSEAMEDLTGGVAAIILLQKDERPNDLLQRMLTYVNRCCLMGCAVITAGMEQRLDNGLIGRHAYSVTSVQPVDCSDQRRHLIRCRNPWGGPFEWKGAWSDKSSDWNKVSKEQKTALDLQFHDDGEFWMSFEDFTSSFTFLEVCHLGLESLEYDQDFHGRRRLEESVFAGSWEKGVNAGGGPQNKDTFWTNPQFAFKITDPDPNDDENKCLVIIALMQKGIRAKQGCEFLPIGFTLYQANGDQTDPLTREQLSDRPVISQVYGFITREVTEHIRLTPGTYVVIPSTYDKDEEAQFIVRIFAQVAIADRELDQENRMEEPHHPEELRGSRDQTAAFEEIEQKFKLLADPSTGTIGLTKLTQLLNDVSAAYKLEFAGYDKELCRSLLASVDLNMTGQLNLSELKDLWMNIRDFRTAFVKHLTADKATIDAVEFREALKDAGFTVSNKVFSALVHRYEDLRTETMDFDDFLLCAIRLKIAFETADAQANISDGSIMLTKEDYLRVGIYV</sequence>
<dbReference type="CDD" id="cd00044">
    <property type="entry name" value="CysPc"/>
    <property type="match status" value="1"/>
</dbReference>
<protein>
    <recommendedName>
        <fullName evidence="9">Calpain catalytic domain-containing protein</fullName>
    </recommendedName>
</protein>
<evidence type="ECO:0000256" key="4">
    <source>
        <dbReference type="ARBA" id="ARBA00022807"/>
    </source>
</evidence>
<evidence type="ECO:0000256" key="7">
    <source>
        <dbReference type="PROSITE-ProRule" id="PRU00239"/>
    </source>
</evidence>
<dbReference type="InterPro" id="IPR000169">
    <property type="entry name" value="Pept_cys_AS"/>
</dbReference>
<dbReference type="InterPro" id="IPR022683">
    <property type="entry name" value="Calpain_III"/>
</dbReference>
<name>A0AAV2TV09_CALDB</name>
<organism evidence="10 11">
    <name type="scientific">Calicophoron daubneyi</name>
    <name type="common">Rumen fluke</name>
    <name type="synonym">Paramphistomum daubneyi</name>
    <dbReference type="NCBI Taxonomy" id="300641"/>
    <lineage>
        <taxon>Eukaryota</taxon>
        <taxon>Metazoa</taxon>
        <taxon>Spiralia</taxon>
        <taxon>Lophotrochozoa</taxon>
        <taxon>Platyhelminthes</taxon>
        <taxon>Trematoda</taxon>
        <taxon>Digenea</taxon>
        <taxon>Plagiorchiida</taxon>
        <taxon>Pronocephalata</taxon>
        <taxon>Paramphistomoidea</taxon>
        <taxon>Paramphistomidae</taxon>
        <taxon>Calicophoron</taxon>
    </lineage>
</organism>
<dbReference type="PROSITE" id="PS50203">
    <property type="entry name" value="CALPAIN_CAT"/>
    <property type="match status" value="1"/>
</dbReference>